<reference evidence="1" key="1">
    <citation type="submission" date="2015-04" db="EMBL/GenBank/DDBJ databases">
        <title>The genome sequence of the plant pathogenic Rhizarian Plasmodiophora brassicae reveals insights in its biotrophic life cycle and the origin of chitin synthesis.</title>
        <authorList>
            <person name="Schwelm A."/>
            <person name="Fogelqvist J."/>
            <person name="Knaust A."/>
            <person name="Julke S."/>
            <person name="Lilja T."/>
            <person name="Dhandapani V."/>
            <person name="Bonilla-Rosso G."/>
            <person name="Karlsson M."/>
            <person name="Shevchenko A."/>
            <person name="Choi S.R."/>
            <person name="Kim H.G."/>
            <person name="Park J.Y."/>
            <person name="Lim Y.P."/>
            <person name="Ludwig-Muller J."/>
            <person name="Dixelius C."/>
        </authorList>
    </citation>
    <scope>NUCLEOTIDE SEQUENCE</scope>
    <source>
        <tissue evidence="1">Potato root galls</tissue>
    </source>
</reference>
<protein>
    <submittedName>
        <fullName evidence="1">Uncharacterized protein</fullName>
    </submittedName>
</protein>
<dbReference type="EMBL" id="HACM01003624">
    <property type="protein sequence ID" value="CRZ04066.1"/>
    <property type="molecule type" value="Transcribed_RNA"/>
</dbReference>
<proteinExistence type="predicted"/>
<accession>A0A0H5QRD9</accession>
<name>A0A0H5QRD9_9EUKA</name>
<evidence type="ECO:0000313" key="1">
    <source>
        <dbReference type="EMBL" id="CRZ04066.1"/>
    </source>
</evidence>
<organism evidence="1">
    <name type="scientific">Spongospora subterranea</name>
    <dbReference type="NCBI Taxonomy" id="70186"/>
    <lineage>
        <taxon>Eukaryota</taxon>
        <taxon>Sar</taxon>
        <taxon>Rhizaria</taxon>
        <taxon>Endomyxa</taxon>
        <taxon>Phytomyxea</taxon>
        <taxon>Plasmodiophorida</taxon>
        <taxon>Plasmodiophoridae</taxon>
        <taxon>Spongospora</taxon>
    </lineage>
</organism>
<dbReference type="AlphaFoldDB" id="A0A0H5QRD9"/>
<sequence>MNADETFALFYREDKMLVPSGTKRVGNLVPVENEKKDVTASSVSSIFSSALYHRYRNVWRRSYASMATLHEEHSSLQQNSLDEPVHVCSLLDMFTRCFP</sequence>